<name>A0A1Y1RUA4_9SPIO</name>
<dbReference type="Proteomes" id="UP000192343">
    <property type="component" value="Unassembled WGS sequence"/>
</dbReference>
<proteinExistence type="predicted"/>
<keyword evidence="2" id="KW-1185">Reference proteome</keyword>
<dbReference type="STRING" id="1963862.B4O97_16610"/>
<organism evidence="1 2">
    <name type="scientific">Marispirochaeta aestuarii</name>
    <dbReference type="NCBI Taxonomy" id="1963862"/>
    <lineage>
        <taxon>Bacteria</taxon>
        <taxon>Pseudomonadati</taxon>
        <taxon>Spirochaetota</taxon>
        <taxon>Spirochaetia</taxon>
        <taxon>Spirochaetales</taxon>
        <taxon>Spirochaetaceae</taxon>
        <taxon>Marispirochaeta</taxon>
    </lineage>
</organism>
<accession>A0A1Y1RUA4</accession>
<dbReference type="InterPro" id="IPR035196">
    <property type="entry name" value="DUF5312"/>
</dbReference>
<sequence>MSDVFHELSRSLGDEERKALLKRISDSLNYRTDAEDNIYHKDPNREERKKLIEKEVAALNWLQRFFLWMRMTFSGKPLNQVVSENKLRSIQRRVNRKVPGFAGFDTQVLYPAFALKVFELFKAVLPLREPFKRFWSEGEHFQAILAAVIEERLGEPRQKVEDLITTDEMVEIYSRKGTRAAVRSEFISRLQSYTDTLGDDIFHNLEEEILPVYYIKELVSFPFHSFFEMFHYVPPRDPGESAPFFKTASANLSLDLIERLYYAVYIISKADDKGELNVNLLRRLFSNEDQDDVYSEEQIIQGIKDVIKLGKSFYNDVPLADIIRFFRKDPYYQLIFYMPTMNLKDFYLSILKIRLLSDLDEVFDKVRDTYIERETAKFFKEKRYFNFPYYRVYMSIDYKAADLPFFIHTRSVSLVYNYLKIFYREYMQEIVRILERNVLDQNRITRDLLLSHAANLEDLEDKIKQFDYSLSPDSEDGKLFQRLRFSLAGDPSHQRMYRTLVVQKDREVKTLLDRSHESLEGLSKIFQELILTRSDSIRIQLKSHFLLNGKSTSLESALKHWTRHINDFLILFNQVLRIEKGRSS</sequence>
<dbReference type="Pfam" id="PF17239">
    <property type="entry name" value="DUF5312"/>
    <property type="match status" value="2"/>
</dbReference>
<evidence type="ECO:0000313" key="1">
    <source>
        <dbReference type="EMBL" id="ORC31884.1"/>
    </source>
</evidence>
<comment type="caution">
    <text evidence="1">The sequence shown here is derived from an EMBL/GenBank/DDBJ whole genome shotgun (WGS) entry which is preliminary data.</text>
</comment>
<dbReference type="AlphaFoldDB" id="A0A1Y1RUA4"/>
<dbReference type="RefSeq" id="WP_083052583.1">
    <property type="nucleotide sequence ID" value="NZ_MWQY01000023.1"/>
</dbReference>
<reference evidence="1 2" key="1">
    <citation type="submission" date="2017-03" db="EMBL/GenBank/DDBJ databases">
        <title>Draft Genome sequence of Marispirochaeta sp. strain JC444.</title>
        <authorList>
            <person name="Shivani Y."/>
            <person name="Subhash Y."/>
            <person name="Sasikala C."/>
            <person name="Ramana C."/>
        </authorList>
    </citation>
    <scope>NUCLEOTIDE SEQUENCE [LARGE SCALE GENOMIC DNA]</scope>
    <source>
        <strain evidence="1 2">JC444</strain>
    </source>
</reference>
<evidence type="ECO:0000313" key="2">
    <source>
        <dbReference type="Proteomes" id="UP000192343"/>
    </source>
</evidence>
<dbReference type="EMBL" id="MWQY01000023">
    <property type="protein sequence ID" value="ORC31884.1"/>
    <property type="molecule type" value="Genomic_DNA"/>
</dbReference>
<gene>
    <name evidence="1" type="ORF">B4O97_16610</name>
</gene>
<dbReference type="OrthoDB" id="370225at2"/>
<protein>
    <submittedName>
        <fullName evidence="1">Uncharacterized protein</fullName>
    </submittedName>
</protein>